<feature type="signal peptide" evidence="4">
    <location>
        <begin position="1"/>
        <end position="32"/>
    </location>
</feature>
<keyword evidence="3" id="KW-0574">Periplasm</keyword>
<comment type="similarity">
    <text evidence="2">Belongs to the bacterial solute-binding protein 1 family.</text>
</comment>
<evidence type="ECO:0000313" key="6">
    <source>
        <dbReference type="Proteomes" id="UP000032611"/>
    </source>
</evidence>
<dbReference type="GO" id="GO:0042597">
    <property type="term" value="C:periplasmic space"/>
    <property type="evidence" value="ECO:0007669"/>
    <property type="project" value="UniProtKB-SubCell"/>
</dbReference>
<reference evidence="5 6" key="1">
    <citation type="journal article" date="2015" name="Genome Announc.">
        <title>Complete genome sequence of Martelella endophytica YC6887, which has antifungal activity associated with a halophyte.</title>
        <authorList>
            <person name="Khan A."/>
            <person name="Khan H."/>
            <person name="Chung E.J."/>
            <person name="Hossain M.T."/>
            <person name="Chung Y.R."/>
        </authorList>
    </citation>
    <scope>NUCLEOTIDE SEQUENCE [LARGE SCALE GENOMIC DNA]</scope>
    <source>
        <strain evidence="5">YC6887</strain>
    </source>
</reference>
<dbReference type="STRING" id="1486262.TM49_03450"/>
<dbReference type="SUPFAM" id="SSF53850">
    <property type="entry name" value="Periplasmic binding protein-like II"/>
    <property type="match status" value="1"/>
</dbReference>
<evidence type="ECO:0000313" key="5">
    <source>
        <dbReference type="EMBL" id="AJY47896.1"/>
    </source>
</evidence>
<evidence type="ECO:0000256" key="3">
    <source>
        <dbReference type="ARBA" id="ARBA00022764"/>
    </source>
</evidence>
<accession>A0A0D5LV62</accession>
<dbReference type="HOGENOM" id="CLU_629557_0_0_5"/>
<comment type="subcellular location">
    <subcellularLocation>
        <location evidence="1">Periplasm</location>
    </subcellularLocation>
</comment>
<evidence type="ECO:0000256" key="2">
    <source>
        <dbReference type="ARBA" id="ARBA00008520"/>
    </source>
</evidence>
<feature type="chain" id="PRO_5002295521" evidence="4">
    <location>
        <begin position="33"/>
        <end position="431"/>
    </location>
</feature>
<keyword evidence="6" id="KW-1185">Reference proteome</keyword>
<evidence type="ECO:0000256" key="1">
    <source>
        <dbReference type="ARBA" id="ARBA00004418"/>
    </source>
</evidence>
<dbReference type="RefSeq" id="WP_045684698.1">
    <property type="nucleotide sequence ID" value="NZ_CP010803.1"/>
</dbReference>
<name>A0A0D5LV62_MAREN</name>
<gene>
    <name evidence="5" type="ORF">TM49_03450</name>
</gene>
<dbReference type="Gene3D" id="3.40.190.10">
    <property type="entry name" value="Periplasmic binding protein-like II"/>
    <property type="match status" value="1"/>
</dbReference>
<dbReference type="PATRIC" id="fig|1486262.3.peg.703"/>
<dbReference type="AlphaFoldDB" id="A0A0D5LV62"/>
<dbReference type="Pfam" id="PF13416">
    <property type="entry name" value="SBP_bac_8"/>
    <property type="match status" value="1"/>
</dbReference>
<dbReference type="KEGG" id="mey:TM49_03450"/>
<dbReference type="PANTHER" id="PTHR43649">
    <property type="entry name" value="ARABINOSE-BINDING PROTEIN-RELATED"/>
    <property type="match status" value="1"/>
</dbReference>
<organism evidence="5 6">
    <name type="scientific">Martelella endophytica</name>
    <dbReference type="NCBI Taxonomy" id="1486262"/>
    <lineage>
        <taxon>Bacteria</taxon>
        <taxon>Pseudomonadati</taxon>
        <taxon>Pseudomonadota</taxon>
        <taxon>Alphaproteobacteria</taxon>
        <taxon>Hyphomicrobiales</taxon>
        <taxon>Aurantimonadaceae</taxon>
        <taxon>Martelella</taxon>
    </lineage>
</organism>
<dbReference type="InterPro" id="IPR050490">
    <property type="entry name" value="Bact_solute-bd_prot1"/>
</dbReference>
<dbReference type="PANTHER" id="PTHR43649:SF12">
    <property type="entry name" value="DIACETYLCHITOBIOSE BINDING PROTEIN DASA"/>
    <property type="match status" value="1"/>
</dbReference>
<dbReference type="InterPro" id="IPR006059">
    <property type="entry name" value="SBP"/>
</dbReference>
<protein>
    <submittedName>
        <fullName evidence="5">Sugar ABC transporter substrate-binding protein</fullName>
    </submittedName>
</protein>
<dbReference type="Proteomes" id="UP000032611">
    <property type="component" value="Chromosome"/>
</dbReference>
<dbReference type="EMBL" id="CP010803">
    <property type="protein sequence ID" value="AJY47896.1"/>
    <property type="molecule type" value="Genomic_DNA"/>
</dbReference>
<keyword evidence="4" id="KW-0732">Signal</keyword>
<evidence type="ECO:0000256" key="4">
    <source>
        <dbReference type="SAM" id="SignalP"/>
    </source>
</evidence>
<proteinExistence type="inferred from homology"/>
<sequence length="431" mass="46630">MKYTSSKHANSVRLLGLGVATGALMFSNAASAETLTIWSGYPEMAPFYEHVAEGMKAEYPDLEVDIEAIALREHEKRVALGLTSGGEGTTVIELAGSTATRYLENDLLPAAPDAIADFVKDPANFGSFFSDTASYDGTVYGMPLFRGQGALFYNTEMFEAAGITEPPKTMEDFTTYADKLTERDADGKPVVSGWSMRLSGGGQGIAEKFWINLFQFGGSLLVETDDGMWKTDFANEAGRKALAQYLDNIYVNKTVTPEMPADADAFERGQTAMFIRESWVIGDIAAKAPDLKYATAPLPVGSIALPTNLYVSGDDQDLGWAFAKATNDPENLVWLLKNVGWLPNRSGIDYSSVTGEQPAFAAFVDYPEGYKFFTLPSIGPIEEILTRVAAQLTVAFGDPSLAGNDEAIDAVLAKTNDEVEKILDREGLLAK</sequence>